<sequence length="83" mass="8579">MVGCIGDMLGLLGRADEAGACPLILDQGQLPLAFVGERAKALRGLAFQAASNDSAAAAELPIGLIDWRTPAARQAVAKARDVY</sequence>
<dbReference type="Proteomes" id="UP001501444">
    <property type="component" value="Unassembled WGS sequence"/>
</dbReference>
<accession>A0ABN3HAD0</accession>
<protein>
    <submittedName>
        <fullName evidence="1">Uncharacterized protein</fullName>
    </submittedName>
</protein>
<dbReference type="RefSeq" id="WP_344617543.1">
    <property type="nucleotide sequence ID" value="NZ_BAAARV010000075.1"/>
</dbReference>
<evidence type="ECO:0000313" key="2">
    <source>
        <dbReference type="Proteomes" id="UP001501444"/>
    </source>
</evidence>
<name>A0ABN3HAD0_9ACTN</name>
<evidence type="ECO:0000313" key="1">
    <source>
        <dbReference type="EMBL" id="GAA2373936.1"/>
    </source>
</evidence>
<organism evidence="1 2">
    <name type="scientific">Dactylosporangium salmoneum</name>
    <dbReference type="NCBI Taxonomy" id="53361"/>
    <lineage>
        <taxon>Bacteria</taxon>
        <taxon>Bacillati</taxon>
        <taxon>Actinomycetota</taxon>
        <taxon>Actinomycetes</taxon>
        <taxon>Micromonosporales</taxon>
        <taxon>Micromonosporaceae</taxon>
        <taxon>Dactylosporangium</taxon>
    </lineage>
</organism>
<gene>
    <name evidence="1" type="ORF">GCM10010170_076750</name>
</gene>
<reference evidence="1 2" key="1">
    <citation type="journal article" date="2019" name="Int. J. Syst. Evol. Microbiol.">
        <title>The Global Catalogue of Microorganisms (GCM) 10K type strain sequencing project: providing services to taxonomists for standard genome sequencing and annotation.</title>
        <authorList>
            <consortium name="The Broad Institute Genomics Platform"/>
            <consortium name="The Broad Institute Genome Sequencing Center for Infectious Disease"/>
            <person name="Wu L."/>
            <person name="Ma J."/>
        </authorList>
    </citation>
    <scope>NUCLEOTIDE SEQUENCE [LARGE SCALE GENOMIC DNA]</scope>
    <source>
        <strain evidence="1 2">JCM 3272</strain>
    </source>
</reference>
<keyword evidence="2" id="KW-1185">Reference proteome</keyword>
<comment type="caution">
    <text evidence="1">The sequence shown here is derived from an EMBL/GenBank/DDBJ whole genome shotgun (WGS) entry which is preliminary data.</text>
</comment>
<proteinExistence type="predicted"/>
<dbReference type="EMBL" id="BAAARV010000075">
    <property type="protein sequence ID" value="GAA2373936.1"/>
    <property type="molecule type" value="Genomic_DNA"/>
</dbReference>